<evidence type="ECO:0000256" key="1">
    <source>
        <dbReference type="ARBA" id="ARBA00022987"/>
    </source>
</evidence>
<comment type="similarity">
    <text evidence="3">Belongs to the gas vesicle GvpF/GvpL family.</text>
</comment>
<evidence type="ECO:0000256" key="3">
    <source>
        <dbReference type="ARBA" id="ARBA00035643"/>
    </source>
</evidence>
<dbReference type="GO" id="GO:0031411">
    <property type="term" value="C:gas vesicle"/>
    <property type="evidence" value="ECO:0007669"/>
    <property type="project" value="UniProtKB-SubCell"/>
</dbReference>
<evidence type="ECO:0000313" key="4">
    <source>
        <dbReference type="EMBL" id="TWD81698.1"/>
    </source>
</evidence>
<evidence type="ECO:0000256" key="2">
    <source>
        <dbReference type="ARBA" id="ARBA00035108"/>
    </source>
</evidence>
<gene>
    <name evidence="4" type="ORF">FB561_2819</name>
</gene>
<accession>A0A561BS22</accession>
<organism evidence="4 5">
    <name type="scientific">Kribbella amoyensis</name>
    <dbReference type="NCBI Taxonomy" id="996641"/>
    <lineage>
        <taxon>Bacteria</taxon>
        <taxon>Bacillati</taxon>
        <taxon>Actinomycetota</taxon>
        <taxon>Actinomycetes</taxon>
        <taxon>Propionibacteriales</taxon>
        <taxon>Kribbellaceae</taxon>
        <taxon>Kribbella</taxon>
    </lineage>
</organism>
<dbReference type="Pfam" id="PF06386">
    <property type="entry name" value="GvpL_GvpF"/>
    <property type="match status" value="1"/>
</dbReference>
<sequence>MTITTDRRTGCYLYGIAAAGLDLPKTLTGLDDEAVEVIPHGEVAAITSPVSTTRPLTRRADLVAHGRVLDAAAAAGPVLPVRFGSVLEDRDQLLAEVLEPGGDEFAPMLRELAGSAQYTIRVRYDEARVLAEVVAENPEIAQLRLRTRDRPEHAAYHDRVRLGELVARALEAKQDEDADAVLAVFEPLVLDARVRDGAGLDQVIDVAYLVRDDQRPVFEQTAEQLAKELAGRARVKLVGPSAAYDFVAVEG</sequence>
<reference evidence="4 5" key="1">
    <citation type="submission" date="2019-06" db="EMBL/GenBank/DDBJ databases">
        <title>Sequencing the genomes of 1000 actinobacteria strains.</title>
        <authorList>
            <person name="Klenk H.-P."/>
        </authorList>
    </citation>
    <scope>NUCLEOTIDE SEQUENCE [LARGE SCALE GENOMIC DNA]</scope>
    <source>
        <strain evidence="4 5">DSM 24683</strain>
    </source>
</reference>
<comment type="subcellular location">
    <subcellularLocation>
        <location evidence="2">Gas vesicle</location>
    </subcellularLocation>
</comment>
<comment type="caution">
    <text evidence="4">The sequence shown here is derived from an EMBL/GenBank/DDBJ whole genome shotgun (WGS) entry which is preliminary data.</text>
</comment>
<dbReference type="PANTHER" id="PTHR36852">
    <property type="entry name" value="PROTEIN GVPL 2"/>
    <property type="match status" value="1"/>
</dbReference>
<keyword evidence="5" id="KW-1185">Reference proteome</keyword>
<name>A0A561BS22_9ACTN</name>
<dbReference type="EMBL" id="VIVK01000001">
    <property type="protein sequence ID" value="TWD81698.1"/>
    <property type="molecule type" value="Genomic_DNA"/>
</dbReference>
<dbReference type="InterPro" id="IPR009430">
    <property type="entry name" value="GvpL/GvpF"/>
</dbReference>
<protein>
    <submittedName>
        <fullName evidence="4">Gas vesicle protein GvpL/GvpF</fullName>
    </submittedName>
</protein>
<proteinExistence type="inferred from homology"/>
<evidence type="ECO:0000313" key="5">
    <source>
        <dbReference type="Proteomes" id="UP000318380"/>
    </source>
</evidence>
<dbReference type="OrthoDB" id="4864106at2"/>
<dbReference type="Proteomes" id="UP000318380">
    <property type="component" value="Unassembled WGS sequence"/>
</dbReference>
<dbReference type="AlphaFoldDB" id="A0A561BS22"/>
<keyword evidence="1" id="KW-0304">Gas vesicle</keyword>
<dbReference type="RefSeq" id="WP_145806759.1">
    <property type="nucleotide sequence ID" value="NZ_VIVK01000001.1"/>
</dbReference>
<dbReference type="PANTHER" id="PTHR36852:SF1">
    <property type="entry name" value="PROTEIN GVPL 2"/>
    <property type="match status" value="1"/>
</dbReference>
<dbReference type="GO" id="GO:0031412">
    <property type="term" value="P:gas vesicle organization"/>
    <property type="evidence" value="ECO:0007669"/>
    <property type="project" value="InterPro"/>
</dbReference>